<protein>
    <submittedName>
        <fullName evidence="2">DNA-binding protein</fullName>
    </submittedName>
</protein>
<dbReference type="SUPFAM" id="SSF117856">
    <property type="entry name" value="AF0104/ALDC/Ptd012-like"/>
    <property type="match status" value="1"/>
</dbReference>
<dbReference type="EMBL" id="DVJS01000159">
    <property type="protein sequence ID" value="HIS97595.1"/>
    <property type="molecule type" value="Genomic_DNA"/>
</dbReference>
<sequence length="141" mass="15534">MEYRRFGNKIVVRLDRGEEVCAKLLELAEREDIKLASVSGIGASNDVTLGVFDTATKYYNKTVYNATDYEIGSVTGNLSRQGDKPYLHLHAVIGSPVMGECHAGHLNAATISATCELMIDVIDGEVNREFSEEIGLNLYKF</sequence>
<dbReference type="PROSITE" id="PS51742">
    <property type="entry name" value="PPC"/>
    <property type="match status" value="1"/>
</dbReference>
<dbReference type="PANTHER" id="PTHR34988:SF1">
    <property type="entry name" value="DNA-BINDING PROTEIN"/>
    <property type="match status" value="1"/>
</dbReference>
<name>A0A9D1G4Z0_9FIRM</name>
<dbReference type="Pfam" id="PF03479">
    <property type="entry name" value="PCC"/>
    <property type="match status" value="1"/>
</dbReference>
<dbReference type="InterPro" id="IPR025707">
    <property type="entry name" value="DNA_bp_PD1"/>
</dbReference>
<dbReference type="PIRSF" id="PIRSF016702">
    <property type="entry name" value="DNA_bp_PD1"/>
    <property type="match status" value="1"/>
</dbReference>
<proteinExistence type="predicted"/>
<dbReference type="AlphaFoldDB" id="A0A9D1G4Z0"/>
<evidence type="ECO:0000313" key="3">
    <source>
        <dbReference type="Proteomes" id="UP000886876"/>
    </source>
</evidence>
<dbReference type="InterPro" id="IPR005175">
    <property type="entry name" value="PPC_dom"/>
</dbReference>
<feature type="domain" description="PPC" evidence="1">
    <location>
        <begin position="4"/>
        <end position="141"/>
    </location>
</feature>
<gene>
    <name evidence="2" type="ORF">IAD42_06435</name>
</gene>
<reference evidence="2" key="2">
    <citation type="journal article" date="2021" name="PeerJ">
        <title>Extensive microbial diversity within the chicken gut microbiome revealed by metagenomics and culture.</title>
        <authorList>
            <person name="Gilroy R."/>
            <person name="Ravi A."/>
            <person name="Getino M."/>
            <person name="Pursley I."/>
            <person name="Horton D.L."/>
            <person name="Alikhan N.F."/>
            <person name="Baker D."/>
            <person name="Gharbi K."/>
            <person name="Hall N."/>
            <person name="Watson M."/>
            <person name="Adriaenssens E.M."/>
            <person name="Foster-Nyarko E."/>
            <person name="Jarju S."/>
            <person name="Secka A."/>
            <person name="Antonio M."/>
            <person name="Oren A."/>
            <person name="Chaudhuri R.R."/>
            <person name="La Ragione R."/>
            <person name="Hildebrand F."/>
            <person name="Pallen M.J."/>
        </authorList>
    </citation>
    <scope>NUCLEOTIDE SEQUENCE</scope>
    <source>
        <strain evidence="2">ChiHecec3B27-6122</strain>
    </source>
</reference>
<dbReference type="PANTHER" id="PTHR34988">
    <property type="entry name" value="PROTEIN, PUTATIVE-RELATED"/>
    <property type="match status" value="1"/>
</dbReference>
<accession>A0A9D1G4Z0</accession>
<organism evidence="2 3">
    <name type="scientific">Candidatus Scatomorpha pullistercoris</name>
    <dbReference type="NCBI Taxonomy" id="2840929"/>
    <lineage>
        <taxon>Bacteria</taxon>
        <taxon>Bacillati</taxon>
        <taxon>Bacillota</taxon>
        <taxon>Clostridia</taxon>
        <taxon>Eubacteriales</taxon>
        <taxon>Candidatus Scatomorpha</taxon>
    </lineage>
</organism>
<evidence type="ECO:0000259" key="1">
    <source>
        <dbReference type="PROSITE" id="PS51742"/>
    </source>
</evidence>
<evidence type="ECO:0000313" key="2">
    <source>
        <dbReference type="EMBL" id="HIS97595.1"/>
    </source>
</evidence>
<reference evidence="2" key="1">
    <citation type="submission" date="2020-10" db="EMBL/GenBank/DDBJ databases">
        <authorList>
            <person name="Gilroy R."/>
        </authorList>
    </citation>
    <scope>NUCLEOTIDE SEQUENCE</scope>
    <source>
        <strain evidence="2">ChiHecec3B27-6122</strain>
    </source>
</reference>
<dbReference type="Proteomes" id="UP000886876">
    <property type="component" value="Unassembled WGS sequence"/>
</dbReference>
<dbReference type="CDD" id="cd11378">
    <property type="entry name" value="DUF296"/>
    <property type="match status" value="1"/>
</dbReference>
<keyword evidence="2" id="KW-0238">DNA-binding</keyword>
<dbReference type="GO" id="GO:0003677">
    <property type="term" value="F:DNA binding"/>
    <property type="evidence" value="ECO:0007669"/>
    <property type="project" value="UniProtKB-KW"/>
</dbReference>
<dbReference type="Gene3D" id="3.30.1330.80">
    <property type="entry name" value="Hypothetical protein, similar to alpha- acetolactate decarboxylase, domain 2"/>
    <property type="match status" value="1"/>
</dbReference>
<comment type="caution">
    <text evidence="2">The sequence shown here is derived from an EMBL/GenBank/DDBJ whole genome shotgun (WGS) entry which is preliminary data.</text>
</comment>